<dbReference type="InterPro" id="IPR051089">
    <property type="entry name" value="prtT"/>
</dbReference>
<dbReference type="InterPro" id="IPR001138">
    <property type="entry name" value="Zn2Cys6_DnaBD"/>
</dbReference>
<dbReference type="AlphaFoldDB" id="J5R7H7"/>
<gene>
    <name evidence="8" type="ORF">A1Q1_07693</name>
</gene>
<feature type="region of interest" description="Disordered" evidence="6">
    <location>
        <begin position="223"/>
        <end position="242"/>
    </location>
</feature>
<dbReference type="GeneID" id="25991205"/>
<dbReference type="GO" id="GO:0008270">
    <property type="term" value="F:zinc ion binding"/>
    <property type="evidence" value="ECO:0007669"/>
    <property type="project" value="InterPro"/>
</dbReference>
<dbReference type="HOGENOM" id="CLU_414568_0_0_1"/>
<dbReference type="KEGG" id="tasa:A1Q1_07693"/>
<dbReference type="Gene3D" id="4.10.240.10">
    <property type="entry name" value="Zn(2)-C6 fungal-type DNA-binding domain"/>
    <property type="match status" value="1"/>
</dbReference>
<dbReference type="PROSITE" id="PS50048">
    <property type="entry name" value="ZN2_CY6_FUNGAL_2"/>
    <property type="match status" value="1"/>
</dbReference>
<dbReference type="PANTHER" id="PTHR31845:SF19">
    <property type="entry name" value="TRANSCRIPTION FACTOR DOMAIN-CONTAINING PROTEIN"/>
    <property type="match status" value="1"/>
</dbReference>
<dbReference type="CDD" id="cd00067">
    <property type="entry name" value="GAL4"/>
    <property type="match status" value="1"/>
</dbReference>
<dbReference type="VEuPathDB" id="FungiDB:A1Q1_07693"/>
<evidence type="ECO:0000256" key="1">
    <source>
        <dbReference type="ARBA" id="ARBA00004123"/>
    </source>
</evidence>
<dbReference type="PANTHER" id="PTHR31845">
    <property type="entry name" value="FINGER DOMAIN PROTEIN, PUTATIVE-RELATED"/>
    <property type="match status" value="1"/>
</dbReference>
<dbReference type="Proteomes" id="UP000002748">
    <property type="component" value="Unassembled WGS sequence"/>
</dbReference>
<comment type="caution">
    <text evidence="8">The sequence shown here is derived from an EMBL/GenBank/DDBJ whole genome shotgun (WGS) entry which is preliminary data.</text>
</comment>
<dbReference type="EMBL" id="ALBS01000074">
    <property type="protein sequence ID" value="EJT51098.1"/>
    <property type="molecule type" value="Genomic_DNA"/>
</dbReference>
<evidence type="ECO:0000256" key="6">
    <source>
        <dbReference type="SAM" id="MobiDB-lite"/>
    </source>
</evidence>
<evidence type="ECO:0000313" key="8">
    <source>
        <dbReference type="EMBL" id="EJT51098.1"/>
    </source>
</evidence>
<dbReference type="OrthoDB" id="2569636at2759"/>
<evidence type="ECO:0000313" key="9">
    <source>
        <dbReference type="Proteomes" id="UP000002748"/>
    </source>
</evidence>
<organism evidence="8 9">
    <name type="scientific">Trichosporon asahii var. asahii (strain ATCC 90039 / CBS 2479 / JCM 2466 / KCTC 7840 / NBRC 103889/ NCYC 2677 / UAMH 7654)</name>
    <name type="common">Yeast</name>
    <dbReference type="NCBI Taxonomy" id="1186058"/>
    <lineage>
        <taxon>Eukaryota</taxon>
        <taxon>Fungi</taxon>
        <taxon>Dikarya</taxon>
        <taxon>Basidiomycota</taxon>
        <taxon>Agaricomycotina</taxon>
        <taxon>Tremellomycetes</taxon>
        <taxon>Trichosporonales</taxon>
        <taxon>Trichosporonaceae</taxon>
        <taxon>Trichosporon</taxon>
    </lineage>
</organism>
<comment type="subcellular location">
    <subcellularLocation>
        <location evidence="1">Nucleus</location>
    </subcellularLocation>
</comment>
<keyword evidence="2" id="KW-0805">Transcription regulation</keyword>
<feature type="compositionally biased region" description="Polar residues" evidence="6">
    <location>
        <begin position="231"/>
        <end position="242"/>
    </location>
</feature>
<dbReference type="RefSeq" id="XP_014182180.1">
    <property type="nucleotide sequence ID" value="XM_014326705.1"/>
</dbReference>
<dbReference type="InterPro" id="IPR036864">
    <property type="entry name" value="Zn2-C6_fun-type_DNA-bd_sf"/>
</dbReference>
<dbReference type="SMART" id="SM00066">
    <property type="entry name" value="GAL4"/>
    <property type="match status" value="1"/>
</dbReference>
<feature type="region of interest" description="Disordered" evidence="6">
    <location>
        <begin position="59"/>
        <end position="100"/>
    </location>
</feature>
<dbReference type="GO" id="GO:0005634">
    <property type="term" value="C:nucleus"/>
    <property type="evidence" value="ECO:0007669"/>
    <property type="project" value="UniProtKB-SubCell"/>
</dbReference>
<proteinExistence type="predicted"/>
<evidence type="ECO:0000256" key="5">
    <source>
        <dbReference type="ARBA" id="ARBA00023242"/>
    </source>
</evidence>
<keyword evidence="5" id="KW-0539">Nucleus</keyword>
<dbReference type="GO" id="GO:0000976">
    <property type="term" value="F:transcription cis-regulatory region binding"/>
    <property type="evidence" value="ECO:0007669"/>
    <property type="project" value="TreeGrafter"/>
</dbReference>
<dbReference type="GO" id="GO:0000981">
    <property type="term" value="F:DNA-binding transcription factor activity, RNA polymerase II-specific"/>
    <property type="evidence" value="ECO:0007669"/>
    <property type="project" value="InterPro"/>
</dbReference>
<feature type="domain" description="Zn(2)-C6 fungal-type" evidence="7">
    <location>
        <begin position="19"/>
        <end position="55"/>
    </location>
</feature>
<evidence type="ECO:0000256" key="4">
    <source>
        <dbReference type="ARBA" id="ARBA00023163"/>
    </source>
</evidence>
<protein>
    <recommendedName>
        <fullName evidence="7">Zn(2)-C6 fungal-type domain-containing protein</fullName>
    </recommendedName>
</protein>
<evidence type="ECO:0000256" key="3">
    <source>
        <dbReference type="ARBA" id="ARBA00023125"/>
    </source>
</evidence>
<reference evidence="8 9" key="1">
    <citation type="journal article" date="2012" name="Eukaryot. Cell">
        <title>Draft genome sequence of CBS 2479, the standard type strain of Trichosporon asahii.</title>
        <authorList>
            <person name="Yang R.Y."/>
            <person name="Li H.T."/>
            <person name="Zhu H."/>
            <person name="Zhou G.P."/>
            <person name="Wang M."/>
            <person name="Wang L."/>
        </authorList>
    </citation>
    <scope>NUCLEOTIDE SEQUENCE [LARGE SCALE GENOMIC DNA]</scope>
    <source>
        <strain evidence="9">ATCC 90039 / CBS 2479 / JCM 2466 / KCTC 7840 / NCYC 2677 / UAMH 7654</strain>
    </source>
</reference>
<sequence>MDNSAAGSKKVPIPRPRKACTICRGLKTRCLPDGEDSNPTSRCSRCARLDLVCDYSRARKGRGSAARRDNNNPGTADAGHDGRYRQTDKWNDPRMGSSVDSRELAPVHGLMNGVGMVGAVSPVGMGITSLPPMGHMNAHMQLVRGWNTQQPNMTSRAPMGSKPVAPILPRPAIPNSDHPSTVTNGHHPHAMYARSTNSAESPNNRSRAATSVTTLSNFLDPVLGFDDNRPSTDGSSHRSQAYYNTPADAGIVTEQEARYLYDQFIQHMSTSLGLFDHRFHTYERLLGLPVLLTSILSASSRYFRADVFSHISQLAEQNLSQAIATGDHDLQLVQAIIVMIVWLKGSDPTAYVKLGIMSRVLNELRVTFPVQPSAPFNNEDDERRAIDVDRTIFSLDLAYSRLLHLPASSTSSLPTSQQAEFWAEMHSHLDVPSDSHKAFLAGIWEFSSQFGSSPQKMTQWEWTESEKSLIEHLNKWINHPSMSGTMFAAFTQIIGKTTLLNLRILGLQQRVATAISPIHLMTIADEIGLAIQELAGRPEVMYFSELHCVMFTLPGLLLYNARSLFGVTEISRVLDFCRDVWQALEGIGVGTPELPITKARHCYRRLHGALDLLLRSATTPKTASSSHSVLPGSAMSGTVPEVVGQQQQQQPSTWGVDWLWQGIPPFQQN</sequence>
<accession>J5R7H7</accession>
<keyword evidence="3" id="KW-0238">DNA-binding</keyword>
<keyword evidence="4" id="KW-0804">Transcription</keyword>
<dbReference type="SUPFAM" id="SSF57701">
    <property type="entry name" value="Zn2/Cys6 DNA-binding domain"/>
    <property type="match status" value="1"/>
</dbReference>
<name>J5R7H7_TRIAS</name>
<feature type="compositionally biased region" description="Basic and acidic residues" evidence="6">
    <location>
        <begin position="78"/>
        <end position="92"/>
    </location>
</feature>
<evidence type="ECO:0000259" key="7">
    <source>
        <dbReference type="PROSITE" id="PS50048"/>
    </source>
</evidence>
<evidence type="ECO:0000256" key="2">
    <source>
        <dbReference type="ARBA" id="ARBA00023015"/>
    </source>
</evidence>
<dbReference type="PROSITE" id="PS00463">
    <property type="entry name" value="ZN2_CY6_FUNGAL_1"/>
    <property type="match status" value="1"/>
</dbReference>